<dbReference type="OrthoDB" id="5851788at2759"/>
<keyword evidence="1" id="KW-0812">Transmembrane</keyword>
<organism evidence="2 3">
    <name type="scientific">Cylicostephanus goldi</name>
    <name type="common">Nematode worm</name>
    <dbReference type="NCBI Taxonomy" id="71465"/>
    <lineage>
        <taxon>Eukaryota</taxon>
        <taxon>Metazoa</taxon>
        <taxon>Ecdysozoa</taxon>
        <taxon>Nematoda</taxon>
        <taxon>Chromadorea</taxon>
        <taxon>Rhabditida</taxon>
        <taxon>Rhabditina</taxon>
        <taxon>Rhabditomorpha</taxon>
        <taxon>Strongyloidea</taxon>
        <taxon>Strongylidae</taxon>
        <taxon>Cylicostephanus</taxon>
    </lineage>
</organism>
<keyword evidence="3" id="KW-1185">Reference proteome</keyword>
<accession>A0A3P7NR67</accession>
<evidence type="ECO:0000313" key="3">
    <source>
        <dbReference type="Proteomes" id="UP000271889"/>
    </source>
</evidence>
<dbReference type="Proteomes" id="UP000271889">
    <property type="component" value="Unassembled WGS sequence"/>
</dbReference>
<proteinExistence type="predicted"/>
<dbReference type="AlphaFoldDB" id="A0A3P7NR67"/>
<evidence type="ECO:0000256" key="1">
    <source>
        <dbReference type="SAM" id="Phobius"/>
    </source>
</evidence>
<gene>
    <name evidence="2" type="ORF">CGOC_LOCUS13675</name>
</gene>
<dbReference type="EMBL" id="UYRV01133927">
    <property type="protein sequence ID" value="VDN38258.1"/>
    <property type="molecule type" value="Genomic_DNA"/>
</dbReference>
<keyword evidence="1" id="KW-0472">Membrane</keyword>
<feature type="transmembrane region" description="Helical" evidence="1">
    <location>
        <begin position="46"/>
        <end position="65"/>
    </location>
</feature>
<keyword evidence="1" id="KW-1133">Transmembrane helix</keyword>
<name>A0A3P7NR67_CYLGO</name>
<evidence type="ECO:0000313" key="2">
    <source>
        <dbReference type="EMBL" id="VDN38258.1"/>
    </source>
</evidence>
<sequence length="103" mass="11844">MCVVKLISPIYILLLLTESCQFAFRVYGWLFGLMFGAFFLRLLAHTYNISLALSVFLTPTLLIALQPKLAARFSKKHKTVRVSSMDARTTTSTYFDELNKMWL</sequence>
<protein>
    <submittedName>
        <fullName evidence="2">Uncharacterized protein</fullName>
    </submittedName>
</protein>
<reference evidence="2 3" key="1">
    <citation type="submission" date="2018-11" db="EMBL/GenBank/DDBJ databases">
        <authorList>
            <consortium name="Pathogen Informatics"/>
        </authorList>
    </citation>
    <scope>NUCLEOTIDE SEQUENCE [LARGE SCALE GENOMIC DNA]</scope>
</reference>